<dbReference type="Pfam" id="PF00356">
    <property type="entry name" value="LacI"/>
    <property type="match status" value="1"/>
</dbReference>
<sequence>MSVTIKDIARLAGVSHTTVSRALNDSPLINEKTKDRIRAIAEEMDYTPNFSAKSLVLDRSYNLGLFFTTLSKGTSAGFFYDAIRGVNSVIQDRYQLIVKGIDDYTSFHSITRKSFDGIIVVSQSDEDQPLIDHAADKGIPLVVLNRPVDTVGVLNVLSDEEQGAFQATSYLIRQGHRNMALIEGRVGFKSAQNRKEGFERALAHHGITLKPSHRFPGLYDLESGYKAMQQFLMLEDRPTAVFCCNDEMALGAMKAISEAGLQVPGDISVIGFDDTVFAAYVTPALTTVRRPIEQISKEGAIRLLGNIENKQYATEQVLLKTELIVRESVHPLQLTGEEG</sequence>
<dbReference type="SMART" id="SM00354">
    <property type="entry name" value="HTH_LACI"/>
    <property type="match status" value="1"/>
</dbReference>
<dbReference type="PROSITE" id="PS50932">
    <property type="entry name" value="HTH_LACI_2"/>
    <property type="match status" value="1"/>
</dbReference>
<dbReference type="RefSeq" id="WP_188173054.1">
    <property type="nucleotide sequence ID" value="NZ_JACVVD010000001.1"/>
</dbReference>
<dbReference type="PANTHER" id="PTHR30146:SF148">
    <property type="entry name" value="HTH-TYPE TRANSCRIPTIONAL REPRESSOR PURR-RELATED"/>
    <property type="match status" value="1"/>
</dbReference>
<evidence type="ECO:0000313" key="7">
    <source>
        <dbReference type="Proteomes" id="UP000650466"/>
    </source>
</evidence>
<accession>A0A926QI82</accession>
<dbReference type="InterPro" id="IPR028082">
    <property type="entry name" value="Peripla_BP_I"/>
</dbReference>
<evidence type="ECO:0000256" key="4">
    <source>
        <dbReference type="ARBA" id="ARBA00023163"/>
    </source>
</evidence>
<dbReference type="AlphaFoldDB" id="A0A926QI82"/>
<dbReference type="SUPFAM" id="SSF53822">
    <property type="entry name" value="Periplasmic binding protein-like I"/>
    <property type="match status" value="1"/>
</dbReference>
<dbReference type="PROSITE" id="PS00356">
    <property type="entry name" value="HTH_LACI_1"/>
    <property type="match status" value="1"/>
</dbReference>
<dbReference type="EMBL" id="JACVVD010000001">
    <property type="protein sequence ID" value="MBD0379284.1"/>
    <property type="molecule type" value="Genomic_DNA"/>
</dbReference>
<keyword evidence="7" id="KW-1185">Reference proteome</keyword>
<comment type="caution">
    <text evidence="6">The sequence shown here is derived from an EMBL/GenBank/DDBJ whole genome shotgun (WGS) entry which is preliminary data.</text>
</comment>
<dbReference type="CDD" id="cd01392">
    <property type="entry name" value="HTH_LacI"/>
    <property type="match status" value="1"/>
</dbReference>
<keyword evidence="1" id="KW-0678">Repressor</keyword>
<evidence type="ECO:0000256" key="3">
    <source>
        <dbReference type="ARBA" id="ARBA00023125"/>
    </source>
</evidence>
<reference evidence="6" key="1">
    <citation type="submission" date="2020-09" db="EMBL/GenBank/DDBJ databases">
        <title>Draft Genome Sequence of Paenibacillus sp. WST5.</title>
        <authorList>
            <person name="Bao Z."/>
        </authorList>
    </citation>
    <scope>NUCLEOTIDE SEQUENCE</scope>
    <source>
        <strain evidence="6">WST5</strain>
    </source>
</reference>
<evidence type="ECO:0000256" key="2">
    <source>
        <dbReference type="ARBA" id="ARBA00023015"/>
    </source>
</evidence>
<dbReference type="CDD" id="cd06267">
    <property type="entry name" value="PBP1_LacI_sugar_binding-like"/>
    <property type="match status" value="1"/>
</dbReference>
<dbReference type="InterPro" id="IPR046335">
    <property type="entry name" value="LacI/GalR-like_sensor"/>
</dbReference>
<dbReference type="PRINTS" id="PR00036">
    <property type="entry name" value="HTHLACI"/>
</dbReference>
<evidence type="ECO:0000259" key="5">
    <source>
        <dbReference type="PROSITE" id="PS50932"/>
    </source>
</evidence>
<dbReference type="InterPro" id="IPR000843">
    <property type="entry name" value="HTH_LacI"/>
</dbReference>
<evidence type="ECO:0000256" key="1">
    <source>
        <dbReference type="ARBA" id="ARBA00022491"/>
    </source>
</evidence>
<keyword evidence="4" id="KW-0804">Transcription</keyword>
<dbReference type="Proteomes" id="UP000650466">
    <property type="component" value="Unassembled WGS sequence"/>
</dbReference>
<dbReference type="SUPFAM" id="SSF47413">
    <property type="entry name" value="lambda repressor-like DNA-binding domains"/>
    <property type="match status" value="1"/>
</dbReference>
<name>A0A926QI82_9BACL</name>
<organism evidence="6 7">
    <name type="scientific">Paenibacillus sedimenti</name>
    <dbReference type="NCBI Taxonomy" id="2770274"/>
    <lineage>
        <taxon>Bacteria</taxon>
        <taxon>Bacillati</taxon>
        <taxon>Bacillota</taxon>
        <taxon>Bacilli</taxon>
        <taxon>Bacillales</taxon>
        <taxon>Paenibacillaceae</taxon>
        <taxon>Paenibacillus</taxon>
    </lineage>
</organism>
<keyword evidence="2" id="KW-0805">Transcription regulation</keyword>
<keyword evidence="3 6" id="KW-0238">DNA-binding</keyword>
<dbReference type="Pfam" id="PF13377">
    <property type="entry name" value="Peripla_BP_3"/>
    <property type="match status" value="1"/>
</dbReference>
<dbReference type="InterPro" id="IPR010982">
    <property type="entry name" value="Lambda_DNA-bd_dom_sf"/>
</dbReference>
<evidence type="ECO:0000313" key="6">
    <source>
        <dbReference type="EMBL" id="MBD0379284.1"/>
    </source>
</evidence>
<feature type="domain" description="HTH lacI-type" evidence="5">
    <location>
        <begin position="3"/>
        <end position="57"/>
    </location>
</feature>
<dbReference type="GO" id="GO:0000976">
    <property type="term" value="F:transcription cis-regulatory region binding"/>
    <property type="evidence" value="ECO:0007669"/>
    <property type="project" value="TreeGrafter"/>
</dbReference>
<protein>
    <submittedName>
        <fullName evidence="6">LacI family DNA-binding transcriptional regulator</fullName>
    </submittedName>
</protein>
<dbReference type="Gene3D" id="1.10.260.40">
    <property type="entry name" value="lambda repressor-like DNA-binding domains"/>
    <property type="match status" value="1"/>
</dbReference>
<gene>
    <name evidence="6" type="ORF">ICC18_03985</name>
</gene>
<dbReference type="GO" id="GO:0003700">
    <property type="term" value="F:DNA-binding transcription factor activity"/>
    <property type="evidence" value="ECO:0007669"/>
    <property type="project" value="TreeGrafter"/>
</dbReference>
<dbReference type="PANTHER" id="PTHR30146">
    <property type="entry name" value="LACI-RELATED TRANSCRIPTIONAL REPRESSOR"/>
    <property type="match status" value="1"/>
</dbReference>
<dbReference type="Gene3D" id="3.40.50.2300">
    <property type="match status" value="2"/>
</dbReference>
<proteinExistence type="predicted"/>